<dbReference type="Pfam" id="PF03966">
    <property type="entry name" value="Trm112p"/>
    <property type="match status" value="1"/>
</dbReference>
<feature type="signal peptide" evidence="8">
    <location>
        <begin position="1"/>
        <end position="15"/>
    </location>
</feature>
<evidence type="ECO:0000313" key="9">
    <source>
        <dbReference type="EMBL" id="KAJ2904827.1"/>
    </source>
</evidence>
<sequence length="127" mass="14229">MKILTLNFLTCAVKACKSSAASYPLHPQEVELAKDEMEYNPQAMLNFLLRLDWAALRMTATELGFATLPEEMPTAEDLQQDELKMRQLHELLLETHVVSGKLVCGNCGHEYGIKEGIANFLLPSHLV</sequence>
<evidence type="ECO:0000256" key="8">
    <source>
        <dbReference type="SAM" id="SignalP"/>
    </source>
</evidence>
<keyword evidence="9" id="KW-0489">Methyltransferase</keyword>
<evidence type="ECO:0000256" key="6">
    <source>
        <dbReference type="ARBA" id="ARBA00069342"/>
    </source>
</evidence>
<name>A0AAD5RW91_9PEZI</name>
<dbReference type="InterPro" id="IPR005651">
    <property type="entry name" value="Trm112-like"/>
</dbReference>
<dbReference type="GO" id="GO:0030488">
    <property type="term" value="P:tRNA methylation"/>
    <property type="evidence" value="ECO:0007669"/>
    <property type="project" value="TreeGrafter"/>
</dbReference>
<dbReference type="GO" id="GO:0046982">
    <property type="term" value="F:protein heterodimerization activity"/>
    <property type="evidence" value="ECO:0007669"/>
    <property type="project" value="InterPro"/>
</dbReference>
<dbReference type="GO" id="GO:0005737">
    <property type="term" value="C:cytoplasm"/>
    <property type="evidence" value="ECO:0007669"/>
    <property type="project" value="UniProtKB-SubCell"/>
</dbReference>
<dbReference type="GO" id="GO:0005634">
    <property type="term" value="C:nucleus"/>
    <property type="evidence" value="ECO:0007669"/>
    <property type="project" value="UniProtKB-SubCell"/>
</dbReference>
<dbReference type="Proteomes" id="UP001201980">
    <property type="component" value="Unassembled WGS sequence"/>
</dbReference>
<proteinExistence type="inferred from homology"/>
<feature type="chain" id="PRO_5042196126" description="Multifunctional methyltransferase subunit trm112" evidence="8">
    <location>
        <begin position="16"/>
        <end position="127"/>
    </location>
</feature>
<evidence type="ECO:0000256" key="4">
    <source>
        <dbReference type="ARBA" id="ARBA00022490"/>
    </source>
</evidence>
<dbReference type="FunFam" id="2.20.25.10:FF:000021">
    <property type="entry name" value="Multifunctional methyltransferase subunit trm112"/>
    <property type="match status" value="1"/>
</dbReference>
<evidence type="ECO:0000256" key="1">
    <source>
        <dbReference type="ARBA" id="ARBA00004123"/>
    </source>
</evidence>
<evidence type="ECO:0000256" key="2">
    <source>
        <dbReference type="ARBA" id="ARBA00004496"/>
    </source>
</evidence>
<accession>A0AAD5RW91</accession>
<dbReference type="EMBL" id="JAKWBI020000043">
    <property type="protein sequence ID" value="KAJ2904827.1"/>
    <property type="molecule type" value="Genomic_DNA"/>
</dbReference>
<protein>
    <recommendedName>
        <fullName evidence="6">Multifunctional methyltransferase subunit trm112</fullName>
    </recommendedName>
    <alternativeName>
        <fullName evidence="7">eRF1 methyltransferase subunit trm112</fullName>
    </alternativeName>
</protein>
<evidence type="ECO:0000256" key="5">
    <source>
        <dbReference type="ARBA" id="ARBA00023242"/>
    </source>
</evidence>
<evidence type="ECO:0000256" key="7">
    <source>
        <dbReference type="ARBA" id="ARBA00083044"/>
    </source>
</evidence>
<reference evidence="9" key="1">
    <citation type="submission" date="2022-07" db="EMBL/GenBank/DDBJ databases">
        <title>Draft genome sequence of Zalerion maritima ATCC 34329, a (micro)plastics degrading marine fungus.</title>
        <authorList>
            <person name="Paco A."/>
            <person name="Goncalves M.F.M."/>
            <person name="Rocha-Santos T.A.P."/>
            <person name="Alves A."/>
        </authorList>
    </citation>
    <scope>NUCLEOTIDE SEQUENCE</scope>
    <source>
        <strain evidence="9">ATCC 34329</strain>
    </source>
</reference>
<dbReference type="AlphaFoldDB" id="A0AAD5RW91"/>
<keyword evidence="5" id="KW-0539">Nucleus</keyword>
<dbReference type="InterPro" id="IPR039127">
    <property type="entry name" value="Trm112"/>
</dbReference>
<evidence type="ECO:0000256" key="3">
    <source>
        <dbReference type="ARBA" id="ARBA00007980"/>
    </source>
</evidence>
<gene>
    <name evidence="9" type="ORF">MKZ38_007019</name>
</gene>
<keyword evidence="9" id="KW-0808">Transferase</keyword>
<organism evidence="9 10">
    <name type="scientific">Zalerion maritima</name>
    <dbReference type="NCBI Taxonomy" id="339359"/>
    <lineage>
        <taxon>Eukaryota</taxon>
        <taxon>Fungi</taxon>
        <taxon>Dikarya</taxon>
        <taxon>Ascomycota</taxon>
        <taxon>Pezizomycotina</taxon>
        <taxon>Sordariomycetes</taxon>
        <taxon>Lulworthiomycetidae</taxon>
        <taxon>Lulworthiales</taxon>
        <taxon>Lulworthiaceae</taxon>
        <taxon>Zalerion</taxon>
    </lineage>
</organism>
<comment type="subcellular location">
    <subcellularLocation>
        <location evidence="2">Cytoplasm</location>
    </subcellularLocation>
    <subcellularLocation>
        <location evidence="1">Nucleus</location>
    </subcellularLocation>
</comment>
<dbReference type="Gene3D" id="2.20.25.10">
    <property type="match status" value="1"/>
</dbReference>
<keyword evidence="8" id="KW-0732">Signal</keyword>
<dbReference type="GO" id="GO:0070476">
    <property type="term" value="P:rRNA (guanine-N7)-methylation"/>
    <property type="evidence" value="ECO:0007669"/>
    <property type="project" value="TreeGrafter"/>
</dbReference>
<dbReference type="PANTHER" id="PTHR12773">
    <property type="entry name" value="UPF0315 PROTEIN-RELATED"/>
    <property type="match status" value="1"/>
</dbReference>
<evidence type="ECO:0000313" key="10">
    <source>
        <dbReference type="Proteomes" id="UP001201980"/>
    </source>
</evidence>
<dbReference type="GO" id="GO:0008168">
    <property type="term" value="F:methyltransferase activity"/>
    <property type="evidence" value="ECO:0007669"/>
    <property type="project" value="UniProtKB-KW"/>
</dbReference>
<keyword evidence="10" id="KW-1185">Reference proteome</keyword>
<comment type="similarity">
    <text evidence="3">Belongs to the TRM112 family.</text>
</comment>
<dbReference type="PANTHER" id="PTHR12773:SF0">
    <property type="entry name" value="MULTIFUNCTIONAL METHYLTRANSFERASE SUBUNIT TRM112-LIKE PROTEIN"/>
    <property type="match status" value="1"/>
</dbReference>
<keyword evidence="4" id="KW-0963">Cytoplasm</keyword>
<comment type="caution">
    <text evidence="9">The sequence shown here is derived from an EMBL/GenBank/DDBJ whole genome shotgun (WGS) entry which is preliminary data.</text>
</comment>